<reference evidence="1 2" key="1">
    <citation type="journal article" date="2023" name="Life. Sci Alliance">
        <title>Evolutionary insights into 3D genome organization and epigenetic landscape of Vigna mungo.</title>
        <authorList>
            <person name="Junaid A."/>
            <person name="Singh B."/>
            <person name="Bhatia S."/>
        </authorList>
    </citation>
    <scope>NUCLEOTIDE SEQUENCE [LARGE SCALE GENOMIC DNA]</scope>
    <source>
        <strain evidence="1">Urdbean</strain>
    </source>
</reference>
<name>A0AAQ3MKN0_VIGMU</name>
<dbReference type="Proteomes" id="UP001374535">
    <property type="component" value="Chromosome 10"/>
</dbReference>
<organism evidence="1 2">
    <name type="scientific">Vigna mungo</name>
    <name type="common">Black gram</name>
    <name type="synonym">Phaseolus mungo</name>
    <dbReference type="NCBI Taxonomy" id="3915"/>
    <lineage>
        <taxon>Eukaryota</taxon>
        <taxon>Viridiplantae</taxon>
        <taxon>Streptophyta</taxon>
        <taxon>Embryophyta</taxon>
        <taxon>Tracheophyta</taxon>
        <taxon>Spermatophyta</taxon>
        <taxon>Magnoliopsida</taxon>
        <taxon>eudicotyledons</taxon>
        <taxon>Gunneridae</taxon>
        <taxon>Pentapetalae</taxon>
        <taxon>rosids</taxon>
        <taxon>fabids</taxon>
        <taxon>Fabales</taxon>
        <taxon>Fabaceae</taxon>
        <taxon>Papilionoideae</taxon>
        <taxon>50 kb inversion clade</taxon>
        <taxon>NPAAA clade</taxon>
        <taxon>indigoferoid/millettioid clade</taxon>
        <taxon>Phaseoleae</taxon>
        <taxon>Vigna</taxon>
    </lineage>
</organism>
<dbReference type="EMBL" id="CP144691">
    <property type="protein sequence ID" value="WVY92842.1"/>
    <property type="molecule type" value="Genomic_DNA"/>
</dbReference>
<keyword evidence="2" id="KW-1185">Reference proteome</keyword>
<dbReference type="AlphaFoldDB" id="A0AAQ3MKN0"/>
<protein>
    <submittedName>
        <fullName evidence="1">Uncharacterized protein</fullName>
    </submittedName>
</protein>
<gene>
    <name evidence="1" type="ORF">V8G54_031930</name>
</gene>
<proteinExistence type="predicted"/>
<evidence type="ECO:0000313" key="2">
    <source>
        <dbReference type="Proteomes" id="UP001374535"/>
    </source>
</evidence>
<evidence type="ECO:0000313" key="1">
    <source>
        <dbReference type="EMBL" id="WVY92842.1"/>
    </source>
</evidence>
<sequence length="107" mass="11993">MVHKPYPLSSFLSLPKSKFSQNLFTTKLDLILCEFLRSHKPCLPVDDKSKGISAALSSGEAAKLILNENKKRKKRSKITLEKLLVTLLPATALALRCTLPMSSPWIW</sequence>
<accession>A0AAQ3MKN0</accession>